<feature type="transmembrane region" description="Helical" evidence="5">
    <location>
        <begin position="179"/>
        <end position="205"/>
    </location>
</feature>
<dbReference type="InterPro" id="IPR051598">
    <property type="entry name" value="TSUP/Inactive_protease-like"/>
</dbReference>
<dbReference type="AlphaFoldDB" id="A0A9X4RQW4"/>
<name>A0A9X4RQW4_9BACT</name>
<evidence type="ECO:0000256" key="1">
    <source>
        <dbReference type="ARBA" id="ARBA00004141"/>
    </source>
</evidence>
<feature type="transmembrane region" description="Helical" evidence="5">
    <location>
        <begin position="82"/>
        <end position="101"/>
    </location>
</feature>
<dbReference type="RefSeq" id="WP_307633627.1">
    <property type="nucleotide sequence ID" value="NZ_JAPHEH010000001.1"/>
</dbReference>
<sequence length="309" mass="32415">MYMYLPIALTSVNYLVVMGLGLGVGLLSGLFGVGGGFLMTPLLMMIGIPPTIAAATDANQIVAASASGTFSHWRLGNVDFKMGLYLLIGGFAGGAAGVQVIKILRATGGADFMIKMTYVIMLGGVGSFMFVESLNAMRKPKQAPAAAASATAVKAKKVGFFASLPLQVYFEKSGVTHSALVPLVLGTFVGVLAAIMGVGGGFLMVPVMIYMLRMPMHVVVGTSLFQILFTCIEVTYLQAYSNHTVDFMLALLLLIGSVFGAQIGTVLGKKLHGDQLKILLSIIVLAVTVKIVLELVMEPSILLSYAGGH</sequence>
<evidence type="ECO:0000256" key="5">
    <source>
        <dbReference type="RuleBase" id="RU363041"/>
    </source>
</evidence>
<feature type="transmembrane region" description="Helical" evidence="5">
    <location>
        <begin position="278"/>
        <end position="297"/>
    </location>
</feature>
<gene>
    <name evidence="6" type="ORF">OLX77_10915</name>
</gene>
<comment type="caution">
    <text evidence="6">The sequence shown here is derived from an EMBL/GenBank/DDBJ whole genome shotgun (WGS) entry which is preliminary data.</text>
</comment>
<evidence type="ECO:0000256" key="3">
    <source>
        <dbReference type="ARBA" id="ARBA00022989"/>
    </source>
</evidence>
<evidence type="ECO:0000313" key="7">
    <source>
        <dbReference type="Proteomes" id="UP001154240"/>
    </source>
</evidence>
<comment type="similarity">
    <text evidence="5">Belongs to the 4-toluene sulfonate uptake permease (TSUP) (TC 2.A.102) family.</text>
</comment>
<dbReference type="PANTHER" id="PTHR43701:SF12">
    <property type="entry name" value="MEMBRANE TRANSPORTER PROTEIN YTNM-RELATED"/>
    <property type="match status" value="1"/>
</dbReference>
<feature type="transmembrane region" description="Helical" evidence="5">
    <location>
        <begin position="247"/>
        <end position="266"/>
    </location>
</feature>
<keyword evidence="3 5" id="KW-1133">Transmembrane helix</keyword>
<evidence type="ECO:0000313" key="6">
    <source>
        <dbReference type="EMBL" id="MDG4476662.1"/>
    </source>
</evidence>
<keyword evidence="5" id="KW-1003">Cell membrane</keyword>
<dbReference type="InterPro" id="IPR002781">
    <property type="entry name" value="TM_pro_TauE-like"/>
</dbReference>
<comment type="subcellular location">
    <subcellularLocation>
        <location evidence="5">Cell membrane</location>
        <topology evidence="5">Multi-pass membrane protein</topology>
    </subcellularLocation>
    <subcellularLocation>
        <location evidence="1">Membrane</location>
        <topology evidence="1">Multi-pass membrane protein</topology>
    </subcellularLocation>
</comment>
<reference evidence="6" key="1">
    <citation type="journal article" date="2022" name="bioRxiv">
        <title>Thiovibrio frasassiensisgen. nov., sp. nov., an autotrophic, elemental sulfur disproportionating bacterium isolated from sulfidic karst sediment, and proposal of Thiovibrionaceae fam. nov.</title>
        <authorList>
            <person name="Aronson H."/>
            <person name="Thomas C."/>
            <person name="Bhattacharyya M."/>
            <person name="Eckstein S."/>
            <person name="Jensen S."/>
            <person name="Barco R."/>
            <person name="Macalady J."/>
            <person name="Amend J."/>
        </authorList>
    </citation>
    <scope>NUCLEOTIDE SEQUENCE</scope>
    <source>
        <strain evidence="6">RS19-109</strain>
    </source>
</reference>
<feature type="transmembrane region" description="Helical" evidence="5">
    <location>
        <begin position="113"/>
        <end position="131"/>
    </location>
</feature>
<dbReference type="GO" id="GO:0005886">
    <property type="term" value="C:plasma membrane"/>
    <property type="evidence" value="ECO:0007669"/>
    <property type="project" value="UniProtKB-SubCell"/>
</dbReference>
<keyword evidence="2 5" id="KW-0812">Transmembrane</keyword>
<reference evidence="6" key="2">
    <citation type="submission" date="2022-10" db="EMBL/GenBank/DDBJ databases">
        <authorList>
            <person name="Aronson H.S."/>
        </authorList>
    </citation>
    <scope>NUCLEOTIDE SEQUENCE</scope>
    <source>
        <strain evidence="6">RS19-109</strain>
    </source>
</reference>
<feature type="transmembrane region" description="Helical" evidence="5">
    <location>
        <begin position="12"/>
        <end position="39"/>
    </location>
</feature>
<accession>A0A9X4RQW4</accession>
<keyword evidence="7" id="KW-1185">Reference proteome</keyword>
<feature type="transmembrane region" description="Helical" evidence="5">
    <location>
        <begin position="217"/>
        <end position="241"/>
    </location>
</feature>
<dbReference type="Proteomes" id="UP001154240">
    <property type="component" value="Unassembled WGS sequence"/>
</dbReference>
<proteinExistence type="inferred from homology"/>
<evidence type="ECO:0000256" key="4">
    <source>
        <dbReference type="ARBA" id="ARBA00023136"/>
    </source>
</evidence>
<dbReference type="Pfam" id="PF01925">
    <property type="entry name" value="TauE"/>
    <property type="match status" value="1"/>
</dbReference>
<organism evidence="6 7">
    <name type="scientific">Thiovibrio frasassiensis</name>
    <dbReference type="NCBI Taxonomy" id="2984131"/>
    <lineage>
        <taxon>Bacteria</taxon>
        <taxon>Pseudomonadati</taxon>
        <taxon>Thermodesulfobacteriota</taxon>
        <taxon>Desulfobulbia</taxon>
        <taxon>Desulfobulbales</taxon>
        <taxon>Thiovibrionaceae</taxon>
        <taxon>Thiovibrio</taxon>
    </lineage>
</organism>
<dbReference type="EMBL" id="JAPHEH010000001">
    <property type="protein sequence ID" value="MDG4476662.1"/>
    <property type="molecule type" value="Genomic_DNA"/>
</dbReference>
<evidence type="ECO:0000256" key="2">
    <source>
        <dbReference type="ARBA" id="ARBA00022692"/>
    </source>
</evidence>
<keyword evidence="4 5" id="KW-0472">Membrane</keyword>
<protein>
    <recommendedName>
        <fullName evidence="5">Probable membrane transporter protein</fullName>
    </recommendedName>
</protein>
<dbReference type="PANTHER" id="PTHR43701">
    <property type="entry name" value="MEMBRANE TRANSPORTER PROTEIN MJ0441-RELATED"/>
    <property type="match status" value="1"/>
</dbReference>